<accession>E0E283</accession>
<evidence type="ECO:0000256" key="1">
    <source>
        <dbReference type="ARBA" id="ARBA00001933"/>
    </source>
</evidence>
<gene>
    <name evidence="8" type="ORF">HMPREF0634_1414</name>
</gene>
<dbReference type="GO" id="GO:0051536">
    <property type="term" value="F:iron-sulfur cluster binding"/>
    <property type="evidence" value="ECO:0007669"/>
    <property type="project" value="UniProtKB-KW"/>
</dbReference>
<feature type="domain" description="Aminotransferase class V" evidence="7">
    <location>
        <begin position="3"/>
        <end position="364"/>
    </location>
</feature>
<dbReference type="Proteomes" id="UP000003244">
    <property type="component" value="Unassembled WGS sequence"/>
</dbReference>
<dbReference type="Pfam" id="PF00266">
    <property type="entry name" value="Aminotran_5"/>
    <property type="match status" value="1"/>
</dbReference>
<name>E0E283_9FIRM</name>
<dbReference type="FunFam" id="3.40.640.10:FF:000084">
    <property type="entry name" value="IscS-like cysteine desulfurase"/>
    <property type="match status" value="1"/>
</dbReference>
<dbReference type="EMBL" id="ADGQ01000032">
    <property type="protein sequence ID" value="EFM65006.1"/>
    <property type="molecule type" value="Genomic_DNA"/>
</dbReference>
<dbReference type="Gene3D" id="3.90.1150.10">
    <property type="entry name" value="Aspartate Aminotransferase, domain 1"/>
    <property type="match status" value="1"/>
</dbReference>
<evidence type="ECO:0000313" key="8">
    <source>
        <dbReference type="EMBL" id="EFM65006.1"/>
    </source>
</evidence>
<dbReference type="GO" id="GO:0046872">
    <property type="term" value="F:metal ion binding"/>
    <property type="evidence" value="ECO:0007669"/>
    <property type="project" value="UniProtKB-KW"/>
</dbReference>
<comment type="caution">
    <text evidence="8">The sequence shown here is derived from an EMBL/GenBank/DDBJ whole genome shotgun (WGS) entry which is preliminary data.</text>
</comment>
<dbReference type="Gene3D" id="1.10.260.50">
    <property type="match status" value="1"/>
</dbReference>
<evidence type="ECO:0000256" key="6">
    <source>
        <dbReference type="ARBA" id="ARBA00023014"/>
    </source>
</evidence>
<dbReference type="GO" id="GO:0031071">
    <property type="term" value="F:cysteine desulfurase activity"/>
    <property type="evidence" value="ECO:0007669"/>
    <property type="project" value="UniProtKB-ARBA"/>
</dbReference>
<dbReference type="InterPro" id="IPR015421">
    <property type="entry name" value="PyrdxlP-dep_Trfase_major"/>
</dbReference>
<evidence type="ECO:0000256" key="2">
    <source>
        <dbReference type="ARBA" id="ARBA00006490"/>
    </source>
</evidence>
<evidence type="ECO:0000313" key="9">
    <source>
        <dbReference type="Proteomes" id="UP000003244"/>
    </source>
</evidence>
<dbReference type="Gene3D" id="3.40.640.10">
    <property type="entry name" value="Type I PLP-dependent aspartate aminotransferase-like (Major domain)"/>
    <property type="match status" value="1"/>
</dbReference>
<dbReference type="InterPro" id="IPR015422">
    <property type="entry name" value="PyrdxlP-dep_Trfase_small"/>
</dbReference>
<dbReference type="InterPro" id="IPR015424">
    <property type="entry name" value="PyrdxlP-dep_Trfase"/>
</dbReference>
<evidence type="ECO:0000259" key="7">
    <source>
        <dbReference type="Pfam" id="PF00266"/>
    </source>
</evidence>
<evidence type="ECO:0000256" key="5">
    <source>
        <dbReference type="ARBA" id="ARBA00023004"/>
    </source>
</evidence>
<keyword evidence="8" id="KW-0808">Transferase</keyword>
<keyword evidence="8" id="KW-0032">Aminotransferase</keyword>
<dbReference type="PIRSF" id="PIRSF005572">
    <property type="entry name" value="NifS"/>
    <property type="match status" value="1"/>
</dbReference>
<dbReference type="eggNOG" id="COG1104">
    <property type="taxonomic scope" value="Bacteria"/>
</dbReference>
<evidence type="ECO:0000256" key="3">
    <source>
        <dbReference type="ARBA" id="ARBA00022723"/>
    </source>
</evidence>
<protein>
    <submittedName>
        <fullName evidence="8">Aminotransferase, class V</fullName>
    </submittedName>
</protein>
<dbReference type="InterPro" id="IPR000192">
    <property type="entry name" value="Aminotrans_V_dom"/>
</dbReference>
<keyword evidence="3" id="KW-0479">Metal-binding</keyword>
<reference evidence="8 9" key="1">
    <citation type="submission" date="2010-08" db="EMBL/GenBank/DDBJ databases">
        <authorList>
            <person name="Harkins D.M."/>
            <person name="Madupu R."/>
            <person name="Durkin A.S."/>
            <person name="Torralba M."/>
            <person name="Methe B."/>
            <person name="Sutton G.G."/>
            <person name="Nelson K.E."/>
        </authorList>
    </citation>
    <scope>NUCLEOTIDE SEQUENCE [LARGE SCALE GENOMIC DNA]</scope>
    <source>
        <strain evidence="8 9">DSM 17678</strain>
    </source>
</reference>
<dbReference type="RefSeq" id="WP_007788855.1">
    <property type="nucleotide sequence ID" value="NZ_ADGQ01000032.1"/>
</dbReference>
<keyword evidence="5" id="KW-0408">Iron</keyword>
<comment type="cofactor">
    <cofactor evidence="1">
        <name>pyridoxal 5'-phosphate</name>
        <dbReference type="ChEBI" id="CHEBI:597326"/>
    </cofactor>
</comment>
<dbReference type="InterPro" id="IPR016454">
    <property type="entry name" value="Cysteine_dSase"/>
</dbReference>
<dbReference type="GeneID" id="84800331"/>
<dbReference type="OrthoDB" id="9808002at2"/>
<dbReference type="GO" id="GO:0008483">
    <property type="term" value="F:transaminase activity"/>
    <property type="evidence" value="ECO:0007669"/>
    <property type="project" value="UniProtKB-KW"/>
</dbReference>
<dbReference type="PANTHER" id="PTHR11601:SF50">
    <property type="entry name" value="CYSTEINE DESULFURASE ISCS 2-RELATED"/>
    <property type="match status" value="1"/>
</dbReference>
<keyword evidence="6" id="KW-0411">Iron-sulfur</keyword>
<sequence>MEVYLDNSATTKPYNQVVDEMCTALRDDFANPSSAYRKGFLVEKKIKKIRENIANTIGVEDKSIIFTSGGTEGNNAIIRSVARLNKRRKNHIITSSIEHPAVLNTVRSLEEEGFEVTILGVDETGLVNVDELEEAITDKTCLVSIMYVNNELGSVQPVQQIGEIVSRHDQVFFHVDAVQAYGKINFKMKDIGADFMTVSGHKIHGPKGIGFMYIKDPNRFKPLLTGGGQEFDLRSGTENVPGIYGLGKAIDILFEDLDSKIEKIRENRDYLYMRISQKIDGIKLNTDLLRGACHILNISFDGVKGEVLLHYLDDEGIYVSTGSACSAKKKGSHVLNAIGLSPAQVDGTIRFSLSEENTRQEMDYVVEKLQKHIEMIRFFAKKNRR</sequence>
<keyword evidence="9" id="KW-1185">Reference proteome</keyword>
<proteinExistence type="inferred from homology"/>
<dbReference type="AlphaFoldDB" id="E0E283"/>
<organism evidence="8 9">
    <name type="scientific">Peptostreptococcus stomatis DSM 17678</name>
    <dbReference type="NCBI Taxonomy" id="596315"/>
    <lineage>
        <taxon>Bacteria</taxon>
        <taxon>Bacillati</taxon>
        <taxon>Bacillota</taxon>
        <taxon>Clostridia</taxon>
        <taxon>Peptostreptococcales</taxon>
        <taxon>Peptostreptococcaceae</taxon>
        <taxon>Peptostreptococcus</taxon>
    </lineage>
</organism>
<comment type="similarity">
    <text evidence="2">Belongs to the class-V pyridoxal-phosphate-dependent aminotransferase family. NifS/IscS subfamily.</text>
</comment>
<dbReference type="STRING" id="596315.HMPREF0634_1414"/>
<evidence type="ECO:0000256" key="4">
    <source>
        <dbReference type="ARBA" id="ARBA00022898"/>
    </source>
</evidence>
<dbReference type="SUPFAM" id="SSF53383">
    <property type="entry name" value="PLP-dependent transferases"/>
    <property type="match status" value="1"/>
</dbReference>
<keyword evidence="4" id="KW-0663">Pyridoxal phosphate</keyword>
<dbReference type="PANTHER" id="PTHR11601">
    <property type="entry name" value="CYSTEINE DESULFURYLASE FAMILY MEMBER"/>
    <property type="match status" value="1"/>
</dbReference>